<dbReference type="InterPro" id="IPR005501">
    <property type="entry name" value="LamB/YcsF/PxpA-like"/>
</dbReference>
<dbReference type="NCBIfam" id="NF003816">
    <property type="entry name" value="PRK05406.1-5"/>
    <property type="match status" value="1"/>
</dbReference>
<gene>
    <name evidence="1" type="primary">pxpA</name>
    <name evidence="2" type="ORF">ACFQWB_00010</name>
</gene>
<sequence>MKTIDLNCDMGESYGVYRLELPDEALELISSANIACGYHAGDPATMRRTVKRCLERGIAVGAHPGLPDLAGFGRRRMDVSPDEAYELTLYQIGALDAFVRAEGGRLSHVKPHGALYNMAADDARLAEAIATAVARYDDSLVLFGLSGSELTAAARRAGLRAAEEAFADRAYMRSGRLVPRSMPGSVHEDTRAVAEQALALARNGAVRAWDAPETVAVRADTLCLHGDGPHAAEHIRAVRLALEQAGFSIRAPGR</sequence>
<reference evidence="3" key="1">
    <citation type="journal article" date="2019" name="Int. J. Syst. Evol. Microbiol.">
        <title>The Global Catalogue of Microorganisms (GCM) 10K type strain sequencing project: providing services to taxonomists for standard genome sequencing and annotation.</title>
        <authorList>
            <consortium name="The Broad Institute Genomics Platform"/>
            <consortium name="The Broad Institute Genome Sequencing Center for Infectious Disease"/>
            <person name="Wu L."/>
            <person name="Ma J."/>
        </authorList>
    </citation>
    <scope>NUCLEOTIDE SEQUENCE [LARGE SCALE GENOMIC DNA]</scope>
    <source>
        <strain evidence="3">JCM 18657</strain>
    </source>
</reference>
<comment type="similarity">
    <text evidence="1">Belongs to the LamB/PxpA family.</text>
</comment>
<evidence type="ECO:0000256" key="1">
    <source>
        <dbReference type="HAMAP-Rule" id="MF_00691"/>
    </source>
</evidence>
<dbReference type="EC" id="3.5.2.9" evidence="1"/>
<comment type="subunit">
    <text evidence="1">Forms a complex composed of PxpA, PxpB and PxpC.</text>
</comment>
<dbReference type="Gene3D" id="3.20.20.370">
    <property type="entry name" value="Glycoside hydrolase/deacetylase"/>
    <property type="match status" value="1"/>
</dbReference>
<dbReference type="PANTHER" id="PTHR30292">
    <property type="entry name" value="UNCHARACTERIZED PROTEIN YBGL-RELATED"/>
    <property type="match status" value="1"/>
</dbReference>
<accession>A0ABW2UWN6</accession>
<dbReference type="PANTHER" id="PTHR30292:SF0">
    <property type="entry name" value="5-OXOPROLINASE SUBUNIT A"/>
    <property type="match status" value="1"/>
</dbReference>
<dbReference type="InterPro" id="IPR011330">
    <property type="entry name" value="Glyco_hydro/deAcase_b/a-brl"/>
</dbReference>
<dbReference type="RefSeq" id="WP_138789495.1">
    <property type="nucleotide sequence ID" value="NZ_JBHTGQ010000001.1"/>
</dbReference>
<dbReference type="Proteomes" id="UP001596528">
    <property type="component" value="Unassembled WGS sequence"/>
</dbReference>
<evidence type="ECO:0000313" key="2">
    <source>
        <dbReference type="EMBL" id="MFC7748327.1"/>
    </source>
</evidence>
<dbReference type="SUPFAM" id="SSF88713">
    <property type="entry name" value="Glycoside hydrolase/deacetylase"/>
    <property type="match status" value="1"/>
</dbReference>
<keyword evidence="3" id="KW-1185">Reference proteome</keyword>
<protein>
    <recommendedName>
        <fullName evidence="1">5-oxoprolinase subunit A</fullName>
        <shortName evidence="1">5-OPase subunit A</shortName>
        <ecNumber evidence="1">3.5.2.9</ecNumber>
    </recommendedName>
    <alternativeName>
        <fullName evidence="1">5-oxoprolinase (ATP-hydrolyzing) subunit A</fullName>
    </alternativeName>
</protein>
<proteinExistence type="inferred from homology"/>
<comment type="function">
    <text evidence="1">Catalyzes the cleavage of 5-oxoproline to form L-glutamate coupled to the hydrolysis of ATP to ADP and inorganic phosphate.</text>
</comment>
<dbReference type="EMBL" id="JBHTGQ010000001">
    <property type="protein sequence ID" value="MFC7748327.1"/>
    <property type="molecule type" value="Genomic_DNA"/>
</dbReference>
<organism evidence="2 3">
    <name type="scientific">Paenibacillus thermoaerophilus</name>
    <dbReference type="NCBI Taxonomy" id="1215385"/>
    <lineage>
        <taxon>Bacteria</taxon>
        <taxon>Bacillati</taxon>
        <taxon>Bacillota</taxon>
        <taxon>Bacilli</taxon>
        <taxon>Bacillales</taxon>
        <taxon>Paenibacillaceae</taxon>
        <taxon>Paenibacillus</taxon>
    </lineage>
</organism>
<keyword evidence="1" id="KW-0067">ATP-binding</keyword>
<dbReference type="NCBIfam" id="NF003814">
    <property type="entry name" value="PRK05406.1-3"/>
    <property type="match status" value="1"/>
</dbReference>
<dbReference type="Pfam" id="PF03746">
    <property type="entry name" value="LamB_YcsF"/>
    <property type="match status" value="1"/>
</dbReference>
<keyword evidence="1" id="KW-0547">Nucleotide-binding</keyword>
<dbReference type="CDD" id="cd10787">
    <property type="entry name" value="LamB_YcsF_like"/>
    <property type="match status" value="1"/>
</dbReference>
<evidence type="ECO:0000313" key="3">
    <source>
        <dbReference type="Proteomes" id="UP001596528"/>
    </source>
</evidence>
<comment type="catalytic activity">
    <reaction evidence="1">
        <text>5-oxo-L-proline + ATP + 2 H2O = L-glutamate + ADP + phosphate + H(+)</text>
        <dbReference type="Rhea" id="RHEA:10348"/>
        <dbReference type="ChEBI" id="CHEBI:15377"/>
        <dbReference type="ChEBI" id="CHEBI:15378"/>
        <dbReference type="ChEBI" id="CHEBI:29985"/>
        <dbReference type="ChEBI" id="CHEBI:30616"/>
        <dbReference type="ChEBI" id="CHEBI:43474"/>
        <dbReference type="ChEBI" id="CHEBI:58402"/>
        <dbReference type="ChEBI" id="CHEBI:456216"/>
        <dbReference type="EC" id="3.5.2.9"/>
    </reaction>
</comment>
<name>A0ABW2UWN6_9BACL</name>
<comment type="caution">
    <text evidence="2">The sequence shown here is derived from an EMBL/GenBank/DDBJ whole genome shotgun (WGS) entry which is preliminary data.</text>
</comment>
<keyword evidence="1" id="KW-0378">Hydrolase</keyword>
<dbReference type="HAMAP" id="MF_00691">
    <property type="entry name" value="PxpA"/>
    <property type="match status" value="1"/>
</dbReference>